<evidence type="ECO:0000256" key="4">
    <source>
        <dbReference type="ARBA" id="ARBA00022604"/>
    </source>
</evidence>
<dbReference type="GO" id="GO:0046935">
    <property type="term" value="F:1-phosphatidylinositol-3-kinase regulator activity"/>
    <property type="evidence" value="ECO:0007669"/>
    <property type="project" value="TreeGrafter"/>
</dbReference>
<dbReference type="SUPFAM" id="SSF158235">
    <property type="entry name" value="SOCS box-like"/>
    <property type="match status" value="1"/>
</dbReference>
<keyword evidence="4" id="KW-0341">Growth regulation</keyword>
<evidence type="ECO:0000256" key="12">
    <source>
        <dbReference type="ARBA" id="ARBA00070644"/>
    </source>
</evidence>
<dbReference type="PROSITE" id="PS50225">
    <property type="entry name" value="SOCS"/>
    <property type="match status" value="1"/>
</dbReference>
<evidence type="ECO:0000256" key="7">
    <source>
        <dbReference type="ARBA" id="ARBA00022999"/>
    </source>
</evidence>
<proteinExistence type="inferred from homology"/>
<dbReference type="GO" id="GO:0035556">
    <property type="term" value="P:intracellular signal transduction"/>
    <property type="evidence" value="ECO:0007669"/>
    <property type="project" value="InterPro"/>
</dbReference>
<dbReference type="InterPro" id="IPR001496">
    <property type="entry name" value="SOCS_box"/>
</dbReference>
<feature type="domain" description="SOCS box" evidence="16">
    <location>
        <begin position="165"/>
        <end position="214"/>
    </location>
</feature>
<comment type="subcellular location">
    <subcellularLocation>
        <location evidence="2">Cytoplasmic vesicle</location>
    </subcellularLocation>
    <subcellularLocation>
        <location evidence="1">Nucleus</location>
    </subcellularLocation>
</comment>
<evidence type="ECO:0000259" key="15">
    <source>
        <dbReference type="PROSITE" id="PS50001"/>
    </source>
</evidence>
<evidence type="ECO:0000256" key="3">
    <source>
        <dbReference type="ARBA" id="ARBA00004906"/>
    </source>
</evidence>
<dbReference type="GO" id="GO:0005942">
    <property type="term" value="C:phosphatidylinositol 3-kinase complex"/>
    <property type="evidence" value="ECO:0007669"/>
    <property type="project" value="TreeGrafter"/>
</dbReference>
<dbReference type="AlphaFoldDB" id="A0A7L3LWA1"/>
<dbReference type="UniPathway" id="UPA00143"/>
<feature type="compositionally biased region" description="Basic and acidic residues" evidence="14">
    <location>
        <begin position="16"/>
        <end position="30"/>
    </location>
</feature>
<dbReference type="Proteomes" id="UP000582182">
    <property type="component" value="Unassembled WGS sequence"/>
</dbReference>
<dbReference type="SMART" id="SM00969">
    <property type="entry name" value="SOCS_box"/>
    <property type="match status" value="1"/>
</dbReference>
<feature type="non-terminal residue" evidence="17">
    <location>
        <position position="1"/>
    </location>
</feature>
<feature type="domain" description="SH2" evidence="15">
    <location>
        <begin position="83"/>
        <end position="178"/>
    </location>
</feature>
<evidence type="ECO:0000313" key="18">
    <source>
        <dbReference type="Proteomes" id="UP000582182"/>
    </source>
</evidence>
<dbReference type="GO" id="GO:0046854">
    <property type="term" value="P:phosphatidylinositol phosphate biosynthetic process"/>
    <property type="evidence" value="ECO:0007669"/>
    <property type="project" value="TreeGrafter"/>
</dbReference>
<evidence type="ECO:0000256" key="8">
    <source>
        <dbReference type="ARBA" id="ARBA00023242"/>
    </source>
</evidence>
<dbReference type="InterPro" id="IPR036860">
    <property type="entry name" value="SH2_dom_sf"/>
</dbReference>
<dbReference type="PROSITE" id="PS50001">
    <property type="entry name" value="SH2"/>
    <property type="match status" value="1"/>
</dbReference>
<comment type="similarity">
    <text evidence="11">Belongs to the SOCS1 family.</text>
</comment>
<evidence type="ECO:0000256" key="5">
    <source>
        <dbReference type="ARBA" id="ARBA00022700"/>
    </source>
</evidence>
<feature type="compositionally biased region" description="Low complexity" evidence="14">
    <location>
        <begin position="38"/>
        <end position="50"/>
    </location>
</feature>
<evidence type="ECO:0000256" key="1">
    <source>
        <dbReference type="ARBA" id="ARBA00004123"/>
    </source>
</evidence>
<dbReference type="InterPro" id="IPR035861">
    <property type="entry name" value="SOCS1_SH2"/>
</dbReference>
<evidence type="ECO:0000256" key="11">
    <source>
        <dbReference type="ARBA" id="ARBA00061358"/>
    </source>
</evidence>
<evidence type="ECO:0000313" key="17">
    <source>
        <dbReference type="EMBL" id="NXU58446.1"/>
    </source>
</evidence>
<reference evidence="17 18" key="1">
    <citation type="submission" date="2019-09" db="EMBL/GenBank/DDBJ databases">
        <title>Bird 10,000 Genomes (B10K) Project - Family phase.</title>
        <authorList>
            <person name="Zhang G."/>
        </authorList>
    </citation>
    <scope>NUCLEOTIDE SEQUENCE [LARGE SCALE GENOMIC DNA]</scope>
    <source>
        <strain evidence="17">B10K-DU-029-46</strain>
    </source>
</reference>
<dbReference type="Gene3D" id="1.10.750.20">
    <property type="entry name" value="SOCS box"/>
    <property type="match status" value="1"/>
</dbReference>
<dbReference type="EMBL" id="VZTY01032192">
    <property type="protein sequence ID" value="NXU58446.1"/>
    <property type="molecule type" value="Genomic_DNA"/>
</dbReference>
<keyword evidence="6" id="KW-0833">Ubl conjugation pathway</keyword>
<evidence type="ECO:0000256" key="10">
    <source>
        <dbReference type="ARBA" id="ARBA00058034"/>
    </source>
</evidence>
<keyword evidence="5" id="KW-0734">Signal transduction inhibitor</keyword>
<accession>A0A7L3LWA1</accession>
<comment type="caution">
    <text evidence="17">The sequence shown here is derived from an EMBL/GenBank/DDBJ whole genome shotgun (WGS) entry which is preliminary data.</text>
</comment>
<keyword evidence="9" id="KW-0968">Cytoplasmic vesicle</keyword>
<protein>
    <recommendedName>
        <fullName evidence="12">Suppressor of cytokine signaling 1</fullName>
    </recommendedName>
</protein>
<dbReference type="PANTHER" id="PTHR10155">
    <property type="entry name" value="PHOSPHATIDYLINOSITOL 3-KINASE REGULATORY SUBUNIT"/>
    <property type="match status" value="1"/>
</dbReference>
<evidence type="ECO:0000259" key="16">
    <source>
        <dbReference type="PROSITE" id="PS50225"/>
    </source>
</evidence>
<keyword evidence="7 13" id="KW-0727">SH2 domain</keyword>
<dbReference type="GO" id="GO:0032502">
    <property type="term" value="P:developmental process"/>
    <property type="evidence" value="ECO:0007669"/>
    <property type="project" value="UniProtKB-ARBA"/>
</dbReference>
<dbReference type="CDD" id="cd03735">
    <property type="entry name" value="SOCS_SOCS1"/>
    <property type="match status" value="1"/>
</dbReference>
<evidence type="ECO:0000256" key="9">
    <source>
        <dbReference type="ARBA" id="ARBA00023329"/>
    </source>
</evidence>
<feature type="non-terminal residue" evidence="17">
    <location>
        <position position="215"/>
    </location>
</feature>
<dbReference type="FunFam" id="1.10.750.20:FF:000005">
    <property type="entry name" value="Suppressor of cytokine signaling 1"/>
    <property type="match status" value="1"/>
</dbReference>
<dbReference type="SMART" id="SM00252">
    <property type="entry name" value="SH2"/>
    <property type="match status" value="1"/>
</dbReference>
<dbReference type="SMART" id="SM00253">
    <property type="entry name" value="SOCS"/>
    <property type="match status" value="1"/>
</dbReference>
<dbReference type="Pfam" id="PF07525">
    <property type="entry name" value="SOCS_box"/>
    <property type="match status" value="1"/>
</dbReference>
<dbReference type="GO" id="GO:0016567">
    <property type="term" value="P:protein ubiquitination"/>
    <property type="evidence" value="ECO:0007669"/>
    <property type="project" value="UniProtKB-UniPathway"/>
</dbReference>
<gene>
    <name evidence="17" type="primary">Socs1_1</name>
    <name evidence="17" type="ORF">TURVEL_R00650</name>
</gene>
<comment type="function">
    <text evidence="10">Essential negative regulator of type I and type II interferon (IFN) signaling, as well as that of other cytokines, including IL2, IL4, IL6 and leukemia inhibitory factor (LIF). Downregulates cytokine signaling by inhibiting the JAK/STAT signaling pathway. Acts by binding to JAK proteins and to IFNGR1 and inhibiting their kinase activity. In vitro, suppresses Tec protein-tyrosine activity. Regulates IFN-gamma (IFNG)-mediated sensory neuron survival. Probable substrate recognition component of an ECS (Elongin BC-CUL2/5-SOCS-box protein) E3 ubiquitin ligase complex which mediates the ubiquitination and subsequent proteasomal degradation of target proteins.</text>
</comment>
<evidence type="ECO:0000256" key="6">
    <source>
        <dbReference type="ARBA" id="ARBA00022786"/>
    </source>
</evidence>
<dbReference type="Gene3D" id="3.30.505.10">
    <property type="entry name" value="SH2 domain"/>
    <property type="match status" value="1"/>
</dbReference>
<dbReference type="InterPro" id="IPR000980">
    <property type="entry name" value="SH2"/>
</dbReference>
<organism evidence="17 18">
    <name type="scientific">Turnix velox</name>
    <name type="common">Little buttonquail</name>
    <dbReference type="NCBI Taxonomy" id="2529409"/>
    <lineage>
        <taxon>Eukaryota</taxon>
        <taxon>Metazoa</taxon>
        <taxon>Chordata</taxon>
        <taxon>Craniata</taxon>
        <taxon>Vertebrata</taxon>
        <taxon>Euteleostomi</taxon>
        <taxon>Archelosauria</taxon>
        <taxon>Archosauria</taxon>
        <taxon>Dinosauria</taxon>
        <taxon>Saurischia</taxon>
        <taxon>Theropoda</taxon>
        <taxon>Coelurosauria</taxon>
        <taxon>Aves</taxon>
        <taxon>Neognathae</taxon>
        <taxon>Neoaves</taxon>
        <taxon>Charadriiformes</taxon>
        <taxon>Turnicidae</taxon>
        <taxon>Turnix</taxon>
    </lineage>
</organism>
<dbReference type="Pfam" id="PF00017">
    <property type="entry name" value="SH2"/>
    <property type="match status" value="1"/>
</dbReference>
<feature type="region of interest" description="Disordered" evidence="14">
    <location>
        <begin position="1"/>
        <end position="57"/>
    </location>
</feature>
<sequence length="215" mass="23966">MVAHSKVSADNAVAAEPRRLLDPPVRDRSQPRGPGRPGAPQAHGPGRPGALQPHGNTHFRTFRSQADFSSITRASSLLEACGFYWGPLTVNAAHEKLKSEPEGTFLIRDSTQKNCFFAISVKTATGPTSIRINFQSGRFSLDGSKETFDCLFKLLEHYLKSPRKVLVTPLRKVRVQPLQELCRKSIVKTFGRENLNQIPLNPVLKDYLKSFPFQI</sequence>
<dbReference type="FunFam" id="3.30.505.10:FF:000054">
    <property type="entry name" value="Suppressor of cytokine signaling 1"/>
    <property type="match status" value="1"/>
</dbReference>
<keyword evidence="8" id="KW-0539">Nucleus</keyword>
<evidence type="ECO:0000256" key="2">
    <source>
        <dbReference type="ARBA" id="ARBA00004541"/>
    </source>
</evidence>
<comment type="pathway">
    <text evidence="3">Protein modification; protein ubiquitination.</text>
</comment>
<dbReference type="GO" id="GO:0005634">
    <property type="term" value="C:nucleus"/>
    <property type="evidence" value="ECO:0007669"/>
    <property type="project" value="UniProtKB-SubCell"/>
</dbReference>
<keyword evidence="18" id="KW-1185">Reference proteome</keyword>
<name>A0A7L3LWA1_9CHAR</name>
<dbReference type="InterPro" id="IPR036036">
    <property type="entry name" value="SOCS_box-like_dom_sf"/>
</dbReference>
<dbReference type="GO" id="GO:0009968">
    <property type="term" value="P:negative regulation of signal transduction"/>
    <property type="evidence" value="ECO:0007669"/>
    <property type="project" value="UniProtKB-KW"/>
</dbReference>
<dbReference type="SUPFAM" id="SSF55550">
    <property type="entry name" value="SH2 domain"/>
    <property type="match status" value="1"/>
</dbReference>
<dbReference type="GO" id="GO:0031410">
    <property type="term" value="C:cytoplasmic vesicle"/>
    <property type="evidence" value="ECO:0007669"/>
    <property type="project" value="UniProtKB-SubCell"/>
</dbReference>
<evidence type="ECO:0000256" key="13">
    <source>
        <dbReference type="PROSITE-ProRule" id="PRU00191"/>
    </source>
</evidence>
<dbReference type="OrthoDB" id="9937362at2759"/>
<dbReference type="PANTHER" id="PTHR10155:SF4">
    <property type="entry name" value="SUPPRESSOR OF CYTOKINE SIGNALING 1"/>
    <property type="match status" value="1"/>
</dbReference>
<evidence type="ECO:0000256" key="14">
    <source>
        <dbReference type="SAM" id="MobiDB-lite"/>
    </source>
</evidence>
<dbReference type="CDD" id="cd10382">
    <property type="entry name" value="SH2_SOCS1"/>
    <property type="match status" value="1"/>
</dbReference>